<dbReference type="PANTHER" id="PTHR31973:SF187">
    <property type="entry name" value="MUTATOR TRANSPOSASE MUDRA PROTEIN"/>
    <property type="match status" value="1"/>
</dbReference>
<dbReference type="PANTHER" id="PTHR31973">
    <property type="entry name" value="POLYPROTEIN, PUTATIVE-RELATED"/>
    <property type="match status" value="1"/>
</dbReference>
<gene>
    <name evidence="2" type="ORF">NCGR_LOCUS5949</name>
</gene>
<evidence type="ECO:0000256" key="1">
    <source>
        <dbReference type="SAM" id="MobiDB-lite"/>
    </source>
</evidence>
<accession>A0A811MLU4</accession>
<name>A0A811MLU4_9POAL</name>
<feature type="region of interest" description="Disordered" evidence="1">
    <location>
        <begin position="1"/>
        <end position="21"/>
    </location>
</feature>
<comment type="caution">
    <text evidence="2">The sequence shown here is derived from an EMBL/GenBank/DDBJ whole genome shotgun (WGS) entry which is preliminary data.</text>
</comment>
<sequence length="493" mass="54432">MEAEGGAASGDGSAASGEGGAAWADGVTATAEIGAATTEVRAAKQATRATKQPTRAAMEVEDGAATAGGRAAKQACGAGSEAGDAGTGAGDAAKQAPRAALVAGGAISLSRGAASEEDDAATEAPLAAMETGVAATVEGGTSRTQHQLPAGMDVATNFLLKIHLLGNRKKARKDVKCFSFEMVVDSDLSNYKDFIDSVTEKYPPGYLEIPHVQYYDNVLKNFPVVKSDQDLMSMFDVHSKEKVVEMFVVYCDPSEKFEPITKWEFDVEGQPANNIEEDDDDYLRNPLPENEHVGVDEEIMYLDIVPVNAVDVPGCSEKGKEKAVAEDGSEDESEDGSEEEFEDEDELEADEDEPYEERYRGKVFDDHLWAAAYSWNPYLFKKHWAEMEKAKPAATDYLRRHKKLWTRSQFKTICKVDYVTNNLAESFNNWIKQYKSMNLDDLMDKIRQLIMIKWNQRRKIGKKLDGFILPHIIKKLNEQSRELNLDYKLGDYK</sequence>
<dbReference type="OrthoDB" id="680707at2759"/>
<organism evidence="2 3">
    <name type="scientific">Miscanthus lutarioriparius</name>
    <dbReference type="NCBI Taxonomy" id="422564"/>
    <lineage>
        <taxon>Eukaryota</taxon>
        <taxon>Viridiplantae</taxon>
        <taxon>Streptophyta</taxon>
        <taxon>Embryophyta</taxon>
        <taxon>Tracheophyta</taxon>
        <taxon>Spermatophyta</taxon>
        <taxon>Magnoliopsida</taxon>
        <taxon>Liliopsida</taxon>
        <taxon>Poales</taxon>
        <taxon>Poaceae</taxon>
        <taxon>PACMAD clade</taxon>
        <taxon>Panicoideae</taxon>
        <taxon>Andropogonodae</taxon>
        <taxon>Andropogoneae</taxon>
        <taxon>Saccharinae</taxon>
        <taxon>Miscanthus</taxon>
    </lineage>
</organism>
<reference evidence="2" key="1">
    <citation type="submission" date="2020-10" db="EMBL/GenBank/DDBJ databases">
        <authorList>
            <person name="Han B."/>
            <person name="Lu T."/>
            <person name="Zhao Q."/>
            <person name="Huang X."/>
            <person name="Zhao Y."/>
        </authorList>
    </citation>
    <scope>NUCLEOTIDE SEQUENCE</scope>
</reference>
<feature type="compositionally biased region" description="Acidic residues" evidence="1">
    <location>
        <begin position="327"/>
        <end position="355"/>
    </location>
</feature>
<protein>
    <submittedName>
        <fullName evidence="2">Uncharacterized protein</fullName>
    </submittedName>
</protein>
<proteinExistence type="predicted"/>
<keyword evidence="3" id="KW-1185">Reference proteome</keyword>
<evidence type="ECO:0000313" key="3">
    <source>
        <dbReference type="Proteomes" id="UP000604825"/>
    </source>
</evidence>
<dbReference type="Proteomes" id="UP000604825">
    <property type="component" value="Unassembled WGS sequence"/>
</dbReference>
<feature type="region of interest" description="Disordered" evidence="1">
    <location>
        <begin position="315"/>
        <end position="356"/>
    </location>
</feature>
<evidence type="ECO:0000313" key="2">
    <source>
        <dbReference type="EMBL" id="CAD6209773.1"/>
    </source>
</evidence>
<dbReference type="AlphaFoldDB" id="A0A811MLU4"/>
<dbReference type="EMBL" id="CAJGYO010000002">
    <property type="protein sequence ID" value="CAD6209773.1"/>
    <property type="molecule type" value="Genomic_DNA"/>
</dbReference>